<reference evidence="10 11" key="1">
    <citation type="submission" date="2018-09" db="EMBL/GenBank/DDBJ databases">
        <title>Discovery and Ecogenomic Context for Candidatus Cryosericales, a Global Caldiserica Order Active in Thawing Permafrost.</title>
        <authorList>
            <person name="Martinez M.A."/>
            <person name="Woodcroft B.J."/>
            <person name="Ignacio Espinoza J.C."/>
            <person name="Zayed A."/>
            <person name="Singleton C.M."/>
            <person name="Boyd J."/>
            <person name="Li Y.-F."/>
            <person name="Purvine S."/>
            <person name="Maughan H."/>
            <person name="Hodgkins S.B."/>
            <person name="Anderson D."/>
            <person name="Sederholm M."/>
            <person name="Temperton B."/>
            <person name="Saleska S.R."/>
            <person name="Tyson G.W."/>
            <person name="Rich V.I."/>
        </authorList>
    </citation>
    <scope>NUCLEOTIDE SEQUENCE [LARGE SCALE GENOMIC DNA]</scope>
    <source>
        <strain evidence="9 10">SMC2</strain>
        <strain evidence="8 11">SMC3</strain>
    </source>
</reference>
<evidence type="ECO:0000256" key="1">
    <source>
        <dbReference type="ARBA" id="ARBA00022679"/>
    </source>
</evidence>
<evidence type="ECO:0000313" key="9">
    <source>
        <dbReference type="EMBL" id="RIE12853.1"/>
    </source>
</evidence>
<gene>
    <name evidence="9" type="ORF">SMC2_06310</name>
    <name evidence="8" type="ORF">SMC3_05935</name>
</gene>
<dbReference type="InterPro" id="IPR013011">
    <property type="entry name" value="PTS_EIIB_2"/>
</dbReference>
<evidence type="ECO:0000256" key="4">
    <source>
        <dbReference type="ARBA" id="ARBA00023163"/>
    </source>
</evidence>
<dbReference type="Gene3D" id="1.10.1790.10">
    <property type="entry name" value="PRD domain"/>
    <property type="match status" value="2"/>
</dbReference>
<dbReference type="Pfam" id="PF00359">
    <property type="entry name" value="PTS_EIIA_2"/>
    <property type="match status" value="1"/>
</dbReference>
<feature type="domain" description="PRD" evidence="7">
    <location>
        <begin position="303"/>
        <end position="410"/>
    </location>
</feature>
<feature type="domain" description="PTS EIIA type-2" evidence="5">
    <location>
        <begin position="510"/>
        <end position="655"/>
    </location>
</feature>
<evidence type="ECO:0000259" key="7">
    <source>
        <dbReference type="PROSITE" id="PS51372"/>
    </source>
</evidence>
<keyword evidence="3" id="KW-0805">Transcription regulation</keyword>
<feature type="domain" description="PRD" evidence="7">
    <location>
        <begin position="193"/>
        <end position="298"/>
    </location>
</feature>
<dbReference type="PROSITE" id="PS51099">
    <property type="entry name" value="PTS_EIIB_TYPE_2"/>
    <property type="match status" value="1"/>
</dbReference>
<dbReference type="SUPFAM" id="SSF52794">
    <property type="entry name" value="PTS system IIB component-like"/>
    <property type="match status" value="1"/>
</dbReference>
<dbReference type="InterPro" id="IPR036095">
    <property type="entry name" value="PTS_EIIB-like_sf"/>
</dbReference>
<dbReference type="RefSeq" id="WP_119089926.1">
    <property type="nucleotide sequence ID" value="NZ_QXIW01000028.1"/>
</dbReference>
<dbReference type="CDD" id="cd05568">
    <property type="entry name" value="PTS_IIB_bgl_like"/>
    <property type="match status" value="1"/>
</dbReference>
<dbReference type="InterPro" id="IPR036634">
    <property type="entry name" value="PRD_sf"/>
</dbReference>
<sequence length="655" mass="73489">MPKIKGRHIQVISYLLEQKYPVSASEILKQLDINVNTFRKDIAEIEGLLEENNLSLVNKPKIGLKIVGSPENMEDLRKKLTSLGTRTLPRKKKTWYIAGVVLLSERIPTIEDLCEILDISRPTVVECIKEVSNWLSDRGILLLSRPGFGYFIEGKEENIRDAFVEAFENYLDVEFQKMARAFSEGDFKLKLSALEHADWGAIGKLIEDVQARIGKRFTEEDALALAITVAVSVRRIKEGHAITFESKEVRAVLANPISPIIESGISAVNDQLQVEFADSEIAYLALRFVSSRTQTIEGTGKFIAAPRFQQIAEEIAQLTNELLGSTINKEDEFISMLAYHLESTITKINIGVKMENPALEEFKKEYPIAYAVAERASRRIEDSFHLKIPDEEKGYIAMYVAVSLEKMRQPRKKKVAVICPMGIVTSKLLYYELMNEIPEIEIVQTGPIKELEEGRIEQTVDLIISTVPVYNINIPHVVVSPMLQQEDKKRIREMLKTERENLTSDIAEEGVFKKSLIFPQISANSSKEVIELLEGALVSQGFAKKGAVRGALLREEEYPTGINTDIPIAIPHGGPELTIKKGFAIATLTDPVKFREMGDPDKVLDVRIVIVPALTGKGDDGNEFYELIRRLGDSKLARALLQCSSPQAVERILKQ</sequence>
<organism evidence="8 11">
    <name type="scientific">Candidatus Cryosericum hinesii</name>
    <dbReference type="NCBI Taxonomy" id="2290915"/>
    <lineage>
        <taxon>Bacteria</taxon>
        <taxon>Pseudomonadati</taxon>
        <taxon>Caldisericota/Cryosericota group</taxon>
        <taxon>Candidatus Cryosericota</taxon>
        <taxon>Candidatus Cryosericia</taxon>
        <taxon>Candidatus Cryosericales</taxon>
        <taxon>Candidatus Cryosericaceae</taxon>
        <taxon>Candidatus Cryosericum</taxon>
    </lineage>
</organism>
<dbReference type="Gene3D" id="3.40.50.2300">
    <property type="match status" value="1"/>
</dbReference>
<evidence type="ECO:0000313" key="10">
    <source>
        <dbReference type="Proteomes" id="UP000265724"/>
    </source>
</evidence>
<dbReference type="EMBL" id="QXIX01000050">
    <property type="protein sequence ID" value="RIE12853.1"/>
    <property type="molecule type" value="Genomic_DNA"/>
</dbReference>
<dbReference type="InterPro" id="IPR016152">
    <property type="entry name" value="PTrfase/Anion_transptr"/>
</dbReference>
<evidence type="ECO:0000313" key="11">
    <source>
        <dbReference type="Proteomes" id="UP000266042"/>
    </source>
</evidence>
<keyword evidence="4" id="KW-0804">Transcription</keyword>
<keyword evidence="1" id="KW-0808">Transferase</keyword>
<evidence type="ECO:0000313" key="8">
    <source>
        <dbReference type="EMBL" id="RIE12799.1"/>
    </source>
</evidence>
<dbReference type="AlphaFoldDB" id="A0A398DGG3"/>
<dbReference type="Proteomes" id="UP000265724">
    <property type="component" value="Unassembled WGS sequence"/>
</dbReference>
<keyword evidence="10" id="KW-1185">Reference proteome</keyword>
<dbReference type="Proteomes" id="UP000266042">
    <property type="component" value="Unassembled WGS sequence"/>
</dbReference>
<dbReference type="PROSITE" id="PS51372">
    <property type="entry name" value="PRD_2"/>
    <property type="match status" value="2"/>
</dbReference>
<comment type="caution">
    <text evidence="8">The sequence shown here is derived from an EMBL/GenBank/DDBJ whole genome shotgun (WGS) entry which is preliminary data.</text>
</comment>
<dbReference type="SUPFAM" id="SSF63520">
    <property type="entry name" value="PTS-regulatory domain, PRD"/>
    <property type="match status" value="2"/>
</dbReference>
<dbReference type="GO" id="GO:0008982">
    <property type="term" value="F:protein-N(PI)-phosphohistidine-sugar phosphotransferase activity"/>
    <property type="evidence" value="ECO:0007669"/>
    <property type="project" value="InterPro"/>
</dbReference>
<keyword evidence="2" id="KW-0677">Repeat</keyword>
<accession>A0A398DGG3</accession>
<dbReference type="GO" id="GO:0006355">
    <property type="term" value="P:regulation of DNA-templated transcription"/>
    <property type="evidence" value="ECO:0007669"/>
    <property type="project" value="InterPro"/>
</dbReference>
<evidence type="ECO:0000256" key="2">
    <source>
        <dbReference type="ARBA" id="ARBA00022737"/>
    </source>
</evidence>
<feature type="domain" description="PTS EIIB type-2" evidence="6">
    <location>
        <begin position="413"/>
        <end position="503"/>
    </location>
</feature>
<dbReference type="InterPro" id="IPR002178">
    <property type="entry name" value="PTS_EIIA_type-2_dom"/>
</dbReference>
<dbReference type="EMBL" id="QXIW01000028">
    <property type="protein sequence ID" value="RIE12799.1"/>
    <property type="molecule type" value="Genomic_DNA"/>
</dbReference>
<evidence type="ECO:0000256" key="3">
    <source>
        <dbReference type="ARBA" id="ARBA00023015"/>
    </source>
</evidence>
<dbReference type="PROSITE" id="PS51094">
    <property type="entry name" value="PTS_EIIA_TYPE_2"/>
    <property type="match status" value="1"/>
</dbReference>
<dbReference type="Gene3D" id="3.40.930.10">
    <property type="entry name" value="Mannitol-specific EII, Chain A"/>
    <property type="match status" value="1"/>
</dbReference>
<proteinExistence type="predicted"/>
<dbReference type="InterPro" id="IPR011608">
    <property type="entry name" value="PRD"/>
</dbReference>
<protein>
    <submittedName>
        <fullName evidence="8">PRD domain-containing protein</fullName>
    </submittedName>
</protein>
<dbReference type="InterPro" id="IPR050661">
    <property type="entry name" value="BglG_antiterminators"/>
</dbReference>
<evidence type="ECO:0000259" key="5">
    <source>
        <dbReference type="PROSITE" id="PS51094"/>
    </source>
</evidence>
<dbReference type="Pfam" id="PF00874">
    <property type="entry name" value="PRD"/>
    <property type="match status" value="2"/>
</dbReference>
<dbReference type="PANTHER" id="PTHR30185">
    <property type="entry name" value="CRYPTIC BETA-GLUCOSIDE BGL OPERON ANTITERMINATOR"/>
    <property type="match status" value="1"/>
</dbReference>
<evidence type="ECO:0000259" key="6">
    <source>
        <dbReference type="PROSITE" id="PS51099"/>
    </source>
</evidence>
<dbReference type="SUPFAM" id="SSF55804">
    <property type="entry name" value="Phoshotransferase/anion transport protein"/>
    <property type="match status" value="1"/>
</dbReference>
<dbReference type="GO" id="GO:0009401">
    <property type="term" value="P:phosphoenolpyruvate-dependent sugar phosphotransferase system"/>
    <property type="evidence" value="ECO:0007669"/>
    <property type="project" value="InterPro"/>
</dbReference>
<dbReference type="PANTHER" id="PTHR30185:SF18">
    <property type="entry name" value="TRANSCRIPTIONAL REGULATOR MTLR"/>
    <property type="match status" value="1"/>
</dbReference>
<name>A0A398DGG3_9BACT</name>